<name>A0A3N0CEB7_9ACTN</name>
<evidence type="ECO:0000259" key="3">
    <source>
        <dbReference type="PROSITE" id="PS50977"/>
    </source>
</evidence>
<dbReference type="PROSITE" id="PS50977">
    <property type="entry name" value="HTH_TETR_2"/>
    <property type="match status" value="1"/>
</dbReference>
<proteinExistence type="predicted"/>
<dbReference type="GO" id="GO:0003700">
    <property type="term" value="F:DNA-binding transcription factor activity"/>
    <property type="evidence" value="ECO:0007669"/>
    <property type="project" value="TreeGrafter"/>
</dbReference>
<dbReference type="AlphaFoldDB" id="A0A3N0CEB7"/>
<dbReference type="PANTHER" id="PTHR30055:SF223">
    <property type="entry name" value="HTH-TYPE TRANSCRIPTIONAL REGULATOR UIDR"/>
    <property type="match status" value="1"/>
</dbReference>
<dbReference type="GO" id="GO:0000976">
    <property type="term" value="F:transcription cis-regulatory region binding"/>
    <property type="evidence" value="ECO:0007669"/>
    <property type="project" value="TreeGrafter"/>
</dbReference>
<accession>A0A3N0CEB7</accession>
<protein>
    <submittedName>
        <fullName evidence="4">TetR/AcrR family transcriptional regulator</fullName>
    </submittedName>
</protein>
<dbReference type="SUPFAM" id="SSF46689">
    <property type="entry name" value="Homeodomain-like"/>
    <property type="match status" value="1"/>
</dbReference>
<keyword evidence="5" id="KW-1185">Reference proteome</keyword>
<feature type="DNA-binding region" description="H-T-H motif" evidence="2">
    <location>
        <begin position="26"/>
        <end position="45"/>
    </location>
</feature>
<dbReference type="OrthoDB" id="6077212at2"/>
<dbReference type="InterPro" id="IPR050109">
    <property type="entry name" value="HTH-type_TetR-like_transc_reg"/>
</dbReference>
<dbReference type="Proteomes" id="UP000267128">
    <property type="component" value="Unassembled WGS sequence"/>
</dbReference>
<gene>
    <name evidence="4" type="ORF">EFK50_18550</name>
</gene>
<feature type="domain" description="HTH tetR-type" evidence="3">
    <location>
        <begin position="3"/>
        <end position="63"/>
    </location>
</feature>
<comment type="caution">
    <text evidence="4">The sequence shown here is derived from an EMBL/GenBank/DDBJ whole genome shotgun (WGS) entry which is preliminary data.</text>
</comment>
<dbReference type="EMBL" id="RJSE01000008">
    <property type="protein sequence ID" value="RNL61353.1"/>
    <property type="molecule type" value="Genomic_DNA"/>
</dbReference>
<sequence>MTEVSVTSLLDAARAQFLRTGVRRTSGDDIARTAGVNRATLYRRVGTKDEIVRQTYLAETQKVLAVIEAAIGPVPEPGAAGFEPVAYVETFFTVTITQLRENPLLQQLLVIDRDETLVGLTLNAGETLTLSTALVADRIRSLRRFVGNPEVDDIDDQAVTLARLAQSLLLTPDAPPRLDTKARMHAYARTVVAPMVLGR</sequence>
<evidence type="ECO:0000256" key="1">
    <source>
        <dbReference type="ARBA" id="ARBA00023125"/>
    </source>
</evidence>
<dbReference type="InterPro" id="IPR001647">
    <property type="entry name" value="HTH_TetR"/>
</dbReference>
<dbReference type="Pfam" id="PF00440">
    <property type="entry name" value="TetR_N"/>
    <property type="match status" value="1"/>
</dbReference>
<dbReference type="RefSeq" id="WP_123229064.1">
    <property type="nucleotide sequence ID" value="NZ_RJSE01000008.1"/>
</dbReference>
<dbReference type="PANTHER" id="PTHR30055">
    <property type="entry name" value="HTH-TYPE TRANSCRIPTIONAL REGULATOR RUTR"/>
    <property type="match status" value="1"/>
</dbReference>
<dbReference type="InterPro" id="IPR009057">
    <property type="entry name" value="Homeodomain-like_sf"/>
</dbReference>
<evidence type="ECO:0000256" key="2">
    <source>
        <dbReference type="PROSITE-ProRule" id="PRU00335"/>
    </source>
</evidence>
<evidence type="ECO:0000313" key="5">
    <source>
        <dbReference type="Proteomes" id="UP000267128"/>
    </source>
</evidence>
<dbReference type="PRINTS" id="PR00455">
    <property type="entry name" value="HTHTETR"/>
</dbReference>
<keyword evidence="1 2" id="KW-0238">DNA-binding</keyword>
<organism evidence="4 5">
    <name type="scientific">Nocardioides marmoriginsengisoli</name>
    <dbReference type="NCBI Taxonomy" id="661483"/>
    <lineage>
        <taxon>Bacteria</taxon>
        <taxon>Bacillati</taxon>
        <taxon>Actinomycetota</taxon>
        <taxon>Actinomycetes</taxon>
        <taxon>Propionibacteriales</taxon>
        <taxon>Nocardioidaceae</taxon>
        <taxon>Nocardioides</taxon>
    </lineage>
</organism>
<reference evidence="4 5" key="1">
    <citation type="submission" date="2018-11" db="EMBL/GenBank/DDBJ databases">
        <authorList>
            <person name="Li F."/>
        </authorList>
    </citation>
    <scope>NUCLEOTIDE SEQUENCE [LARGE SCALE GENOMIC DNA]</scope>
    <source>
        <strain evidence="4 5">Gsoil 097</strain>
    </source>
</reference>
<evidence type="ECO:0000313" key="4">
    <source>
        <dbReference type="EMBL" id="RNL61353.1"/>
    </source>
</evidence>
<dbReference type="Gene3D" id="1.10.357.10">
    <property type="entry name" value="Tetracycline Repressor, domain 2"/>
    <property type="match status" value="1"/>
</dbReference>